<dbReference type="AlphaFoldDB" id="A0A0X8E3N5"/>
<evidence type="ECO:0000256" key="8">
    <source>
        <dbReference type="ARBA" id="ARBA00022989"/>
    </source>
</evidence>
<evidence type="ECO:0000256" key="2">
    <source>
        <dbReference type="ARBA" id="ARBA00004236"/>
    </source>
</evidence>
<evidence type="ECO:0000313" key="15">
    <source>
        <dbReference type="Proteomes" id="UP000058305"/>
    </source>
</evidence>
<keyword evidence="4" id="KW-0597">Phosphoprotein</keyword>
<dbReference type="SUPFAM" id="SSF158472">
    <property type="entry name" value="HAMP domain-like"/>
    <property type="match status" value="1"/>
</dbReference>
<keyword evidence="7" id="KW-0418">Kinase</keyword>
<evidence type="ECO:0000256" key="10">
    <source>
        <dbReference type="ARBA" id="ARBA00023136"/>
    </source>
</evidence>
<evidence type="ECO:0000259" key="12">
    <source>
        <dbReference type="PROSITE" id="PS50109"/>
    </source>
</evidence>
<name>A0A0X8E3N5_9MICO</name>
<dbReference type="InterPro" id="IPR003594">
    <property type="entry name" value="HATPase_dom"/>
</dbReference>
<keyword evidence="8 11" id="KW-1133">Transmembrane helix</keyword>
<dbReference type="GO" id="GO:0005886">
    <property type="term" value="C:plasma membrane"/>
    <property type="evidence" value="ECO:0007669"/>
    <property type="project" value="UniProtKB-SubCell"/>
</dbReference>
<dbReference type="SUPFAM" id="SSF47384">
    <property type="entry name" value="Homodimeric domain of signal transducing histidine kinase"/>
    <property type="match status" value="1"/>
</dbReference>
<reference evidence="15" key="2">
    <citation type="submission" date="2016-01" db="EMBL/GenBank/DDBJ databases">
        <title>First complete genome sequence of a species in the genus Microterricola, an extremophilic cold active enzyme producing strain ERGS5:02 isolated from Sikkim Himalaya.</title>
        <authorList>
            <person name="Kumar R."/>
            <person name="Singh D."/>
            <person name="Swarnkar M.K."/>
        </authorList>
    </citation>
    <scope>NUCLEOTIDE SEQUENCE [LARGE SCALE GENOMIC DNA]</scope>
    <source>
        <strain evidence="15">ERGS5:02</strain>
    </source>
</reference>
<gene>
    <name evidence="14" type="ORF">AWU67_07985</name>
</gene>
<dbReference type="PANTHER" id="PTHR45436:SF5">
    <property type="entry name" value="SENSOR HISTIDINE KINASE TRCS"/>
    <property type="match status" value="1"/>
</dbReference>
<dbReference type="PRINTS" id="PR00344">
    <property type="entry name" value="BCTRLSENSOR"/>
</dbReference>
<dbReference type="SMART" id="SM00304">
    <property type="entry name" value="HAMP"/>
    <property type="match status" value="1"/>
</dbReference>
<keyword evidence="9" id="KW-0902">Two-component regulatory system</keyword>
<evidence type="ECO:0000256" key="9">
    <source>
        <dbReference type="ARBA" id="ARBA00023012"/>
    </source>
</evidence>
<protein>
    <recommendedName>
        <fullName evidence="3">histidine kinase</fullName>
        <ecNumber evidence="3">2.7.13.3</ecNumber>
    </recommendedName>
</protein>
<dbReference type="EC" id="2.7.13.3" evidence="3"/>
<evidence type="ECO:0000256" key="1">
    <source>
        <dbReference type="ARBA" id="ARBA00000085"/>
    </source>
</evidence>
<dbReference type="Pfam" id="PF00672">
    <property type="entry name" value="HAMP"/>
    <property type="match status" value="1"/>
</dbReference>
<dbReference type="PROSITE" id="PS50885">
    <property type="entry name" value="HAMP"/>
    <property type="match status" value="1"/>
</dbReference>
<dbReference type="SMART" id="SM00388">
    <property type="entry name" value="HisKA"/>
    <property type="match status" value="1"/>
</dbReference>
<dbReference type="Pfam" id="PF02518">
    <property type="entry name" value="HATPase_c"/>
    <property type="match status" value="1"/>
</dbReference>
<dbReference type="Proteomes" id="UP000058305">
    <property type="component" value="Chromosome"/>
</dbReference>
<dbReference type="InterPro" id="IPR050428">
    <property type="entry name" value="TCS_sensor_his_kinase"/>
</dbReference>
<reference evidence="14 15" key="1">
    <citation type="journal article" date="2016" name="J. Biotechnol.">
        <title>First complete genome sequence of a species in the genus Microterricola, an extremophilic cold active enzyme producing bacterial strain ERGS5:02 isolated from Sikkim Himalaya.</title>
        <authorList>
            <person name="Himanshu"/>
            <person name="Swarnkar M.K."/>
            <person name="Singh D."/>
            <person name="Kumar R."/>
        </authorList>
    </citation>
    <scope>NUCLEOTIDE SEQUENCE [LARGE SCALE GENOMIC DNA]</scope>
    <source>
        <strain evidence="14 15">ERGS5:02</strain>
    </source>
</reference>
<feature type="transmembrane region" description="Helical" evidence="11">
    <location>
        <begin position="101"/>
        <end position="128"/>
    </location>
</feature>
<dbReference type="InterPro" id="IPR005467">
    <property type="entry name" value="His_kinase_dom"/>
</dbReference>
<evidence type="ECO:0000256" key="5">
    <source>
        <dbReference type="ARBA" id="ARBA00022679"/>
    </source>
</evidence>
<accession>A0A0X8E3N5</accession>
<keyword evidence="5" id="KW-0808">Transferase</keyword>
<dbReference type="GO" id="GO:0000155">
    <property type="term" value="F:phosphorelay sensor kinase activity"/>
    <property type="evidence" value="ECO:0007669"/>
    <property type="project" value="InterPro"/>
</dbReference>
<dbReference type="SMART" id="SM00387">
    <property type="entry name" value="HATPase_c"/>
    <property type="match status" value="1"/>
</dbReference>
<evidence type="ECO:0000256" key="11">
    <source>
        <dbReference type="SAM" id="Phobius"/>
    </source>
</evidence>
<keyword evidence="6 11" id="KW-0812">Transmembrane</keyword>
<evidence type="ECO:0000256" key="4">
    <source>
        <dbReference type="ARBA" id="ARBA00022553"/>
    </source>
</evidence>
<dbReference type="SUPFAM" id="SSF55874">
    <property type="entry name" value="ATPase domain of HSP90 chaperone/DNA topoisomerase II/histidine kinase"/>
    <property type="match status" value="1"/>
</dbReference>
<dbReference type="RefSeq" id="WP_067227663.1">
    <property type="nucleotide sequence ID" value="NZ_CP014145.1"/>
</dbReference>
<evidence type="ECO:0000259" key="13">
    <source>
        <dbReference type="PROSITE" id="PS50885"/>
    </source>
</evidence>
<feature type="domain" description="Histidine kinase" evidence="12">
    <location>
        <begin position="190"/>
        <end position="404"/>
    </location>
</feature>
<keyword evidence="15" id="KW-1185">Reference proteome</keyword>
<dbReference type="InterPro" id="IPR003661">
    <property type="entry name" value="HisK_dim/P_dom"/>
</dbReference>
<dbReference type="InterPro" id="IPR003660">
    <property type="entry name" value="HAMP_dom"/>
</dbReference>
<dbReference type="Pfam" id="PF00512">
    <property type="entry name" value="HisKA"/>
    <property type="match status" value="1"/>
</dbReference>
<dbReference type="Gene3D" id="1.10.287.130">
    <property type="match status" value="1"/>
</dbReference>
<dbReference type="EMBL" id="CP014145">
    <property type="protein sequence ID" value="AMB58813.1"/>
    <property type="molecule type" value="Genomic_DNA"/>
</dbReference>
<dbReference type="Gene3D" id="3.30.565.10">
    <property type="entry name" value="Histidine kinase-like ATPase, C-terminal domain"/>
    <property type="match status" value="1"/>
</dbReference>
<dbReference type="InterPro" id="IPR004358">
    <property type="entry name" value="Sig_transdc_His_kin-like_C"/>
</dbReference>
<sequence length="405" mass="42403">MRSAEAIGPGIRRYRATVRTRLALTYSALLTGAGIVMLTVVYLVMRFLPSYELVAAPTVPAQSLVPTDSTSAVIPDPGMAGEPAATVTPSSALVITSTDQIFNLLLVISLVVLVALAIVGVAVGWAVAGRVLAPLQYINSAASRAAHGDLSQRIGLSGPRDEISELAANFDDMLAQLERSFAASRRFALNASHELLTPLATTRAMLDVAIAQRERPEDLQVFDRLRVMNERSIETVEALLDLAQIQSSTAEPEPVDLAQAAAEAIDGCSAEAAEHGVRVELDLEPATIEAEPVLVRQLLTNLVHNAIRHNLADGGFLAVTTRADAAGATIELSNSGAVLSPADVAALTEQFTRVAGRTTSSSGRGHGLGLSIVAAIVNRFEGELALEPRPGGGLHVRVTIPAAAA</sequence>
<organism evidence="14 15">
    <name type="scientific">Microterricola viridarii</name>
    <dbReference type="NCBI Taxonomy" id="412690"/>
    <lineage>
        <taxon>Bacteria</taxon>
        <taxon>Bacillati</taxon>
        <taxon>Actinomycetota</taxon>
        <taxon>Actinomycetes</taxon>
        <taxon>Micrococcales</taxon>
        <taxon>Microbacteriaceae</taxon>
        <taxon>Microterricola</taxon>
    </lineage>
</organism>
<dbReference type="OrthoDB" id="9786919at2"/>
<feature type="transmembrane region" description="Helical" evidence="11">
    <location>
        <begin position="21"/>
        <end position="45"/>
    </location>
</feature>
<evidence type="ECO:0000256" key="3">
    <source>
        <dbReference type="ARBA" id="ARBA00012438"/>
    </source>
</evidence>
<dbReference type="CDD" id="cd06225">
    <property type="entry name" value="HAMP"/>
    <property type="match status" value="1"/>
</dbReference>
<evidence type="ECO:0000256" key="7">
    <source>
        <dbReference type="ARBA" id="ARBA00022777"/>
    </source>
</evidence>
<dbReference type="InterPro" id="IPR036890">
    <property type="entry name" value="HATPase_C_sf"/>
</dbReference>
<dbReference type="InterPro" id="IPR036097">
    <property type="entry name" value="HisK_dim/P_sf"/>
</dbReference>
<dbReference type="KEGG" id="mvd:AWU67_07985"/>
<dbReference type="CDD" id="cd00075">
    <property type="entry name" value="HATPase"/>
    <property type="match status" value="1"/>
</dbReference>
<dbReference type="PROSITE" id="PS50109">
    <property type="entry name" value="HIS_KIN"/>
    <property type="match status" value="1"/>
</dbReference>
<dbReference type="Gene3D" id="6.10.340.10">
    <property type="match status" value="1"/>
</dbReference>
<dbReference type="PANTHER" id="PTHR45436">
    <property type="entry name" value="SENSOR HISTIDINE KINASE YKOH"/>
    <property type="match status" value="1"/>
</dbReference>
<dbReference type="CDD" id="cd00082">
    <property type="entry name" value="HisKA"/>
    <property type="match status" value="1"/>
</dbReference>
<evidence type="ECO:0000313" key="14">
    <source>
        <dbReference type="EMBL" id="AMB58813.1"/>
    </source>
</evidence>
<evidence type="ECO:0000256" key="6">
    <source>
        <dbReference type="ARBA" id="ARBA00022692"/>
    </source>
</evidence>
<keyword evidence="10 11" id="KW-0472">Membrane</keyword>
<proteinExistence type="predicted"/>
<feature type="domain" description="HAMP" evidence="13">
    <location>
        <begin position="129"/>
        <end position="182"/>
    </location>
</feature>
<comment type="subcellular location">
    <subcellularLocation>
        <location evidence="2">Cell membrane</location>
    </subcellularLocation>
</comment>
<comment type="catalytic activity">
    <reaction evidence="1">
        <text>ATP + protein L-histidine = ADP + protein N-phospho-L-histidine.</text>
        <dbReference type="EC" id="2.7.13.3"/>
    </reaction>
</comment>